<keyword evidence="5 6" id="KW-0472">Membrane</keyword>
<organism evidence="7 8">
    <name type="scientific">Rheinheimera muenzenbergensis</name>
    <dbReference type="NCBI Taxonomy" id="1193628"/>
    <lineage>
        <taxon>Bacteria</taxon>
        <taxon>Pseudomonadati</taxon>
        <taxon>Pseudomonadota</taxon>
        <taxon>Gammaproteobacteria</taxon>
        <taxon>Chromatiales</taxon>
        <taxon>Chromatiaceae</taxon>
        <taxon>Rheinheimera</taxon>
    </lineage>
</organism>
<evidence type="ECO:0000256" key="3">
    <source>
        <dbReference type="ARBA" id="ARBA00022692"/>
    </source>
</evidence>
<dbReference type="EMBL" id="JALAAR010000016">
    <property type="protein sequence ID" value="MEH8018860.1"/>
    <property type="molecule type" value="Genomic_DNA"/>
</dbReference>
<dbReference type="PANTHER" id="PTHR37481:SF1">
    <property type="entry name" value="LIPOPOLYSACCHARIDE EXPORT SYSTEM PROTEIN LPTC"/>
    <property type="match status" value="1"/>
</dbReference>
<dbReference type="RefSeq" id="WP_335737255.1">
    <property type="nucleotide sequence ID" value="NZ_JALAAR010000016.1"/>
</dbReference>
<dbReference type="Pfam" id="PF06835">
    <property type="entry name" value="LptC"/>
    <property type="match status" value="1"/>
</dbReference>
<proteinExistence type="inferred from homology"/>
<evidence type="ECO:0000313" key="8">
    <source>
        <dbReference type="Proteomes" id="UP001375382"/>
    </source>
</evidence>
<evidence type="ECO:0000256" key="6">
    <source>
        <dbReference type="HAMAP-Rule" id="MF_01915"/>
    </source>
</evidence>
<dbReference type="InterPro" id="IPR052363">
    <property type="entry name" value="LPS_export_LptC"/>
</dbReference>
<keyword evidence="1 6" id="KW-1003">Cell membrane</keyword>
<comment type="subcellular location">
    <subcellularLocation>
        <location evidence="6">Cell inner membrane</location>
        <topology evidence="6">Single-pass membrane protein</topology>
    </subcellularLocation>
</comment>
<keyword evidence="4 6" id="KW-1133">Transmembrane helix</keyword>
<accession>A0ABU8CB79</accession>
<dbReference type="HAMAP" id="MF_01915">
    <property type="entry name" value="LPS_assembly_LptC"/>
    <property type="match status" value="1"/>
</dbReference>
<dbReference type="InterPro" id="IPR010664">
    <property type="entry name" value="LipoPS_assembly_LptC-rel"/>
</dbReference>
<evidence type="ECO:0000256" key="5">
    <source>
        <dbReference type="ARBA" id="ARBA00023136"/>
    </source>
</evidence>
<dbReference type="InterPro" id="IPR026265">
    <property type="entry name" value="LptC"/>
</dbReference>
<reference evidence="7 8" key="1">
    <citation type="journal article" date="2023" name="Ecotoxicol. Environ. Saf.">
        <title>Mercury remediation potential of mercury-resistant strain Rheinheimera metallidurans sp. nov. isolated from a municipal waste dumping site.</title>
        <authorList>
            <person name="Yadav V."/>
            <person name="Manjhi A."/>
            <person name="Vadakedath N."/>
        </authorList>
    </citation>
    <scope>NUCLEOTIDE SEQUENCE [LARGE SCALE GENOMIC DNA]</scope>
    <source>
        <strain evidence="7 8">E-49</strain>
    </source>
</reference>
<dbReference type="Proteomes" id="UP001375382">
    <property type="component" value="Unassembled WGS sequence"/>
</dbReference>
<keyword evidence="2 6" id="KW-0997">Cell inner membrane</keyword>
<name>A0ABU8CB79_9GAMM</name>
<evidence type="ECO:0000256" key="4">
    <source>
        <dbReference type="ARBA" id="ARBA00022989"/>
    </source>
</evidence>
<evidence type="ECO:0000313" key="7">
    <source>
        <dbReference type="EMBL" id="MEH8018860.1"/>
    </source>
</evidence>
<dbReference type="Gene3D" id="2.60.450.10">
    <property type="entry name" value="Lipopolysaccharide (LPS) transport protein A like domain"/>
    <property type="match status" value="1"/>
</dbReference>
<dbReference type="PANTHER" id="PTHR37481">
    <property type="entry name" value="LIPOPOLYSACCHARIDE EXPORT SYSTEM PROTEIN LPTC"/>
    <property type="match status" value="1"/>
</dbReference>
<dbReference type="NCBIfam" id="TIGR04409">
    <property type="entry name" value="LptC_YrbK"/>
    <property type="match status" value="1"/>
</dbReference>
<evidence type="ECO:0000256" key="2">
    <source>
        <dbReference type="ARBA" id="ARBA00022519"/>
    </source>
</evidence>
<keyword evidence="8" id="KW-1185">Reference proteome</keyword>
<comment type="similarity">
    <text evidence="6">Belongs to the LptC family.</text>
</comment>
<evidence type="ECO:0000256" key="1">
    <source>
        <dbReference type="ARBA" id="ARBA00022475"/>
    </source>
</evidence>
<comment type="caution">
    <text evidence="7">The sequence shown here is derived from an EMBL/GenBank/DDBJ whole genome shotgun (WGS) entry which is preliminary data.</text>
</comment>
<comment type="subunit">
    <text evidence="6">Component of the lipopolysaccharide transport and assembly complex. Interacts with LptA and the LptBFG transporter complex.</text>
</comment>
<sequence>MRKLLLPVVLLLASIAGYLWFNPQNDEAALQTDQELLPDYIALNITRRLYNTDGYQADVVSAQRLEHFEQLGFMQFEKPVYTLYNEQHQPDWQASSEYAVWFVQDKVILEQQVRIKSLSQEQLFDSLETESLEMLFPDNRLQNNLPVLISGKGFEIKGIGINADLINRSFKLLQHHETVYINEQ</sequence>
<dbReference type="PIRSF" id="PIRSF028513">
    <property type="entry name" value="LptC"/>
    <property type="match status" value="1"/>
</dbReference>
<keyword evidence="3 6" id="KW-0812">Transmembrane</keyword>
<protein>
    <recommendedName>
        <fullName evidence="6">Lipopolysaccharide export system protein LptC</fullName>
    </recommendedName>
</protein>
<comment type="function">
    <text evidence="6">Involved in the assembly of lipopolysaccharide (LPS). Required for the translocation of LPS from the inner membrane to the outer membrane. Facilitates the transfer of LPS from the inner membrane to the periplasmic protein LptA. Could be a docking site for LptA.</text>
</comment>
<gene>
    <name evidence="6 7" type="primary">lptC</name>
    <name evidence="7" type="ORF">MN202_16575</name>
</gene>